<feature type="region of interest" description="Disordered" evidence="1">
    <location>
        <begin position="1"/>
        <end position="20"/>
    </location>
</feature>
<gene>
    <name evidence="2" type="ORF">FRC0190_00054</name>
</gene>
<proteinExistence type="predicted"/>
<name>A0A6I8MFE5_9CORY</name>
<dbReference type="AlphaFoldDB" id="A0A6I8MFE5"/>
<sequence length="133" mass="14337">MAEAWAPLPAESVQNEEEPTITVRSASGSTWAPGGIGATNTLYVNGWGTRVNSIAMAYNVGGQLANACVDKFEVTYRENGQSKVMTSGHNCALYRTTHTFRVYRNFDPNSRVCGRAHVQGAGPGNWACITIKP</sequence>
<dbReference type="Proteomes" id="UP000423525">
    <property type="component" value="Chromosome"/>
</dbReference>
<organism evidence="2 3">
    <name type="scientific">Corynebacterium rouxii</name>
    <dbReference type="NCBI Taxonomy" id="2719119"/>
    <lineage>
        <taxon>Bacteria</taxon>
        <taxon>Bacillati</taxon>
        <taxon>Actinomycetota</taxon>
        <taxon>Actinomycetes</taxon>
        <taxon>Mycobacteriales</taxon>
        <taxon>Corynebacteriaceae</taxon>
        <taxon>Corynebacterium</taxon>
    </lineage>
</organism>
<reference evidence="2 3" key="1">
    <citation type="submission" date="2019-11" db="EMBL/GenBank/DDBJ databases">
        <authorList>
            <person name="Brisse S."/>
        </authorList>
    </citation>
    <scope>NUCLEOTIDE SEQUENCE [LARGE SCALE GENOMIC DNA]</scope>
    <source>
        <strain evidence="2">FRC0190</strain>
    </source>
</reference>
<dbReference type="EMBL" id="LR738855">
    <property type="protein sequence ID" value="VZH84007.1"/>
    <property type="molecule type" value="Genomic_DNA"/>
</dbReference>
<evidence type="ECO:0000313" key="2">
    <source>
        <dbReference type="EMBL" id="VZH84007.1"/>
    </source>
</evidence>
<accession>A0A6I8MFE5</accession>
<evidence type="ECO:0000313" key="3">
    <source>
        <dbReference type="Proteomes" id="UP000423525"/>
    </source>
</evidence>
<evidence type="ECO:0000256" key="1">
    <source>
        <dbReference type="SAM" id="MobiDB-lite"/>
    </source>
</evidence>
<dbReference type="KEGG" id="crf:FRC0190_00054"/>
<protein>
    <submittedName>
        <fullName evidence="2">Uncharacterized protein</fullName>
    </submittedName>
</protein>